<sequence>MNNVISAQSSTQMIQTLHLQHAFSKTSKPTFVPITRFNKPFLYNNDNNFKENKSCNLQSCCLGVSVVDSVSGESLSTHQVLDEMPLSDTFPWNSLIQTHLTNGDFYQAVLMYGQMLARGVRPDRHTLPRVLTASRLLKSLFVGKQIHGQALKLGLFSDRYVVTALMELYGRLSSADAAKWVFDKSPQSPRNSVVAWTMLIGLYVIEDKPRLAVDLFNQVVDSGAADIDSVVLATAIGACGLLKSLQEGRNAHRIAREHGLEFDVLVGNSLMKMYIDCGSLRDARAVFDRMLVKDAISWTEMFRGYVKKGGFNEGLKLFRQMSVEQGIRPDSLAISSILPACARVAAHKHGKEIHGYLVRNGIDLNLTVRNAVMDMYVKSGSIEYASRIFLGMKDKDVISWTVMILGNSLHGYGELAVTMFREMEKNSNVEIDPKMYVAVLYAACTARLVEDGRFYFSCIRAPKVAHCALIVGLLARSGLFDEARTFIEERKLARHAEVLRALLDGCRIHQNANVGKRVVEQLCDLEPLNAENYVLLSNWYAHNAKWDMVDKLRETIRDMGLKPKKAYSWIEFQNKIHVFGTGDVSHPRSKKIYWELESLMKKLDQEGFRPKSDFCLHDVDEERECIPIGHSEMLAISFGLISTQAGATICVTKNLLWVLEPEKVPKLGLVDKAPRDKKQKKENFEVSPVQKYAKVKGQSLILTNSDGSHIEIQLKGCTIAAVSATTLSSRKWQTAFFLEGLHRFTKEEVQEYRKKLKDSRDWFDVGDVPDNVAELGMVRPLKVSEEKHPLVYEMYKTRAQITLDKYNTTSR</sequence>
<comment type="caution">
    <text evidence="4">The sequence shown here is derived from an EMBL/GenBank/DDBJ whole genome shotgun (WGS) entry which is preliminary data.</text>
</comment>
<dbReference type="FunFam" id="1.25.40.10:FF:000073">
    <property type="entry name" value="Pentatricopeptide repeat-containing protein chloroplastic"/>
    <property type="match status" value="1"/>
</dbReference>
<gene>
    <name evidence="4" type="ORF">TEA_006176</name>
</gene>
<proteinExistence type="predicted"/>
<dbReference type="AlphaFoldDB" id="A0A4S4DGG1"/>
<dbReference type="PROSITE" id="PS51375">
    <property type="entry name" value="PPR"/>
    <property type="match status" value="2"/>
</dbReference>
<dbReference type="NCBIfam" id="TIGR00756">
    <property type="entry name" value="PPR"/>
    <property type="match status" value="2"/>
</dbReference>
<evidence type="ECO:0000256" key="1">
    <source>
        <dbReference type="ARBA" id="ARBA00022737"/>
    </source>
</evidence>
<feature type="domain" description="SMP" evidence="3">
    <location>
        <begin position="654"/>
        <end position="736"/>
    </location>
</feature>
<dbReference type="GO" id="GO:0009451">
    <property type="term" value="P:RNA modification"/>
    <property type="evidence" value="ECO:0007669"/>
    <property type="project" value="InterPro"/>
</dbReference>
<dbReference type="EMBL" id="SDRB02011322">
    <property type="protein sequence ID" value="THG01830.1"/>
    <property type="molecule type" value="Genomic_DNA"/>
</dbReference>
<dbReference type="FunFam" id="1.25.40.10:FF:000090">
    <property type="entry name" value="Pentatricopeptide repeat-containing protein, chloroplastic"/>
    <property type="match status" value="1"/>
</dbReference>
<dbReference type="GO" id="GO:0008270">
    <property type="term" value="F:zinc ion binding"/>
    <property type="evidence" value="ECO:0007669"/>
    <property type="project" value="InterPro"/>
</dbReference>
<name>A0A4S4DGG1_CAMSN</name>
<dbReference type="GO" id="GO:0003729">
    <property type="term" value="F:mRNA binding"/>
    <property type="evidence" value="ECO:0007669"/>
    <property type="project" value="UniProtKB-ARBA"/>
</dbReference>
<dbReference type="Proteomes" id="UP000306102">
    <property type="component" value="Unassembled WGS sequence"/>
</dbReference>
<feature type="repeat" description="PPR" evidence="2">
    <location>
        <begin position="294"/>
        <end position="329"/>
    </location>
</feature>
<keyword evidence="1" id="KW-0677">Repeat</keyword>
<keyword evidence="5" id="KW-1185">Reference proteome</keyword>
<protein>
    <recommendedName>
        <fullName evidence="3">SMP domain-containing protein</fullName>
    </recommendedName>
</protein>
<dbReference type="PANTHER" id="PTHR47926">
    <property type="entry name" value="PENTATRICOPEPTIDE REPEAT-CONTAINING PROTEIN"/>
    <property type="match status" value="1"/>
</dbReference>
<dbReference type="PANTHER" id="PTHR47926:SF347">
    <property type="entry name" value="PENTATRICOPEPTIDE REPEAT-CONTAINING PROTEIN"/>
    <property type="match status" value="1"/>
</dbReference>
<evidence type="ECO:0000256" key="2">
    <source>
        <dbReference type="PROSITE-ProRule" id="PRU00708"/>
    </source>
</evidence>
<accession>A0A4S4DGG1</accession>
<dbReference type="InterPro" id="IPR046960">
    <property type="entry name" value="PPR_At4g14850-like_plant"/>
</dbReference>
<feature type="repeat" description="PPR" evidence="2">
    <location>
        <begin position="88"/>
        <end position="122"/>
    </location>
</feature>
<evidence type="ECO:0000313" key="4">
    <source>
        <dbReference type="EMBL" id="THG01830.1"/>
    </source>
</evidence>
<dbReference type="InterPro" id="IPR011990">
    <property type="entry name" value="TPR-like_helical_dom_sf"/>
</dbReference>
<organism evidence="4 5">
    <name type="scientific">Camellia sinensis var. sinensis</name>
    <name type="common">China tea</name>
    <dbReference type="NCBI Taxonomy" id="542762"/>
    <lineage>
        <taxon>Eukaryota</taxon>
        <taxon>Viridiplantae</taxon>
        <taxon>Streptophyta</taxon>
        <taxon>Embryophyta</taxon>
        <taxon>Tracheophyta</taxon>
        <taxon>Spermatophyta</taxon>
        <taxon>Magnoliopsida</taxon>
        <taxon>eudicotyledons</taxon>
        <taxon>Gunneridae</taxon>
        <taxon>Pentapetalae</taxon>
        <taxon>asterids</taxon>
        <taxon>Ericales</taxon>
        <taxon>Theaceae</taxon>
        <taxon>Camellia</taxon>
    </lineage>
</organism>
<dbReference type="Pfam" id="PF20431">
    <property type="entry name" value="E_motif"/>
    <property type="match status" value="1"/>
</dbReference>
<dbReference type="InterPro" id="IPR046848">
    <property type="entry name" value="E_motif"/>
</dbReference>
<evidence type="ECO:0000259" key="3">
    <source>
        <dbReference type="Pfam" id="PF23065"/>
    </source>
</evidence>
<dbReference type="Gene3D" id="1.25.40.10">
    <property type="entry name" value="Tetratricopeptide repeat domain"/>
    <property type="match status" value="4"/>
</dbReference>
<dbReference type="Pfam" id="PF01535">
    <property type="entry name" value="PPR"/>
    <property type="match status" value="6"/>
</dbReference>
<dbReference type="InterPro" id="IPR057080">
    <property type="entry name" value="PH_SMPa"/>
</dbReference>
<evidence type="ECO:0000313" key="5">
    <source>
        <dbReference type="Proteomes" id="UP000306102"/>
    </source>
</evidence>
<dbReference type="InterPro" id="IPR002885">
    <property type="entry name" value="PPR_rpt"/>
</dbReference>
<reference evidence="4 5" key="1">
    <citation type="journal article" date="2018" name="Proc. Natl. Acad. Sci. U.S.A.">
        <title>Draft genome sequence of Camellia sinensis var. sinensis provides insights into the evolution of the tea genome and tea quality.</title>
        <authorList>
            <person name="Wei C."/>
            <person name="Yang H."/>
            <person name="Wang S."/>
            <person name="Zhao J."/>
            <person name="Liu C."/>
            <person name="Gao L."/>
            <person name="Xia E."/>
            <person name="Lu Y."/>
            <person name="Tai Y."/>
            <person name="She G."/>
            <person name="Sun J."/>
            <person name="Cao H."/>
            <person name="Tong W."/>
            <person name="Gao Q."/>
            <person name="Li Y."/>
            <person name="Deng W."/>
            <person name="Jiang X."/>
            <person name="Wang W."/>
            <person name="Chen Q."/>
            <person name="Zhang S."/>
            <person name="Li H."/>
            <person name="Wu J."/>
            <person name="Wang P."/>
            <person name="Li P."/>
            <person name="Shi C."/>
            <person name="Zheng F."/>
            <person name="Jian J."/>
            <person name="Huang B."/>
            <person name="Shan D."/>
            <person name="Shi M."/>
            <person name="Fang C."/>
            <person name="Yue Y."/>
            <person name="Li F."/>
            <person name="Li D."/>
            <person name="Wei S."/>
            <person name="Han B."/>
            <person name="Jiang C."/>
            <person name="Yin Y."/>
            <person name="Xia T."/>
            <person name="Zhang Z."/>
            <person name="Bennetzen J.L."/>
            <person name="Zhao S."/>
            <person name="Wan X."/>
        </authorList>
    </citation>
    <scope>NUCLEOTIDE SEQUENCE [LARGE SCALE GENOMIC DNA]</scope>
    <source>
        <strain evidence="5">cv. Shuchazao</strain>
        <tissue evidence="4">Leaf</tissue>
    </source>
</reference>
<dbReference type="Pfam" id="PF23065">
    <property type="entry name" value="PH_SMPa"/>
    <property type="match status" value="1"/>
</dbReference>